<evidence type="ECO:0000313" key="2">
    <source>
        <dbReference type="EMBL" id="MBC5991786.1"/>
    </source>
</evidence>
<keyword evidence="1" id="KW-0812">Transmembrane</keyword>
<dbReference type="RefSeq" id="WP_187065772.1">
    <property type="nucleotide sequence ID" value="NZ_JACRVF010000001.1"/>
</dbReference>
<dbReference type="Proteomes" id="UP000603640">
    <property type="component" value="Unassembled WGS sequence"/>
</dbReference>
<feature type="transmembrane region" description="Helical" evidence="1">
    <location>
        <begin position="14"/>
        <end position="35"/>
    </location>
</feature>
<keyword evidence="3" id="KW-1185">Reference proteome</keyword>
<accession>A0A923N5D3</accession>
<dbReference type="AlphaFoldDB" id="A0A923N5D3"/>
<gene>
    <name evidence="2" type="ORF">H8S84_02935</name>
</gene>
<evidence type="ECO:0000256" key="1">
    <source>
        <dbReference type="SAM" id="Phobius"/>
    </source>
</evidence>
<organism evidence="2 3">
    <name type="scientific">Pontibacter cellulosilyticus</name>
    <dbReference type="NCBI Taxonomy" id="1720253"/>
    <lineage>
        <taxon>Bacteria</taxon>
        <taxon>Pseudomonadati</taxon>
        <taxon>Bacteroidota</taxon>
        <taxon>Cytophagia</taxon>
        <taxon>Cytophagales</taxon>
        <taxon>Hymenobacteraceae</taxon>
        <taxon>Pontibacter</taxon>
    </lineage>
</organism>
<protein>
    <recommendedName>
        <fullName evidence="4">DUF748 domain-containing protein</fullName>
    </recommendedName>
</protein>
<dbReference type="EMBL" id="JACRVF010000001">
    <property type="protein sequence ID" value="MBC5991786.1"/>
    <property type="molecule type" value="Genomic_DNA"/>
</dbReference>
<evidence type="ECO:0000313" key="3">
    <source>
        <dbReference type="Proteomes" id="UP000603640"/>
    </source>
</evidence>
<proteinExistence type="predicted"/>
<evidence type="ECO:0008006" key="4">
    <source>
        <dbReference type="Google" id="ProtNLM"/>
    </source>
</evidence>
<keyword evidence="1" id="KW-1133">Transmembrane helix</keyword>
<sequence length="563" mass="63228">MIRQTKQKDKAKKWLVVGSVILGVALFLFIGQYVFTNWLQQKLEKTVNNNTDGVYQLELFGMETSPFVGTLSVDSLALTPDYDRWKELKSQGKDVSRTLVELRSKAISLNRLSFFKILFQNNVDLDSMLVQNPELLITAMAKDTTGQHQPMHKTVNGLLRNMHIGKIDVNDANLRYRNYNQRNTDMFALKSFNLTVDDFRLDSTSLQDPKRAYYSNNIVLKAKAALYNLPNNLYKLTTDSVLINVDKKLFTVSNIYYRPTVGPTALAKATGDATAHLKVKVPQVTISGLDYDAHSRTNNFIASQVLISKPSLNGYKDKKHFKDSKNQPLPHDLVQSIKPGFMISSMKVTEGYVRYEELAEKASETGHIYFTNLNCTITNLTNMPKQISRKNPAVIKASALMMGKVKTQATVRLPLLDKSGYHTLKGNIQGGRPQVLNPILVPTSFIKIDKGFVQQINFSATLNRQRATGTMKALYTNLEVEILSTGAASGRDQSLGKKILSKAADWFLIEDSNPDSKGDKARIAQIKVKRDRNKSFISYWKDCLASGLLASMGLEKMAEKQFN</sequence>
<name>A0A923N5D3_9BACT</name>
<comment type="caution">
    <text evidence="2">The sequence shown here is derived from an EMBL/GenBank/DDBJ whole genome shotgun (WGS) entry which is preliminary data.</text>
</comment>
<keyword evidence="1" id="KW-0472">Membrane</keyword>
<reference evidence="2" key="1">
    <citation type="submission" date="2020-08" db="EMBL/GenBank/DDBJ databases">
        <title>Pontibacter sp. SD6 16S ribosomal RNA gene Genome sequencing and assembly.</title>
        <authorList>
            <person name="Kang M."/>
        </authorList>
    </citation>
    <scope>NUCLEOTIDE SEQUENCE</scope>
    <source>
        <strain evidence="2">SD6</strain>
    </source>
</reference>